<dbReference type="EMBL" id="JAHRHJ020000188">
    <property type="protein sequence ID" value="KAH9294356.1"/>
    <property type="molecule type" value="Genomic_DNA"/>
</dbReference>
<dbReference type="GO" id="GO:0046695">
    <property type="term" value="C:SLIK (SAGA-like) complex"/>
    <property type="evidence" value="ECO:0007669"/>
    <property type="project" value="InterPro"/>
</dbReference>
<dbReference type="GO" id="GO:0000124">
    <property type="term" value="C:SAGA complex"/>
    <property type="evidence" value="ECO:0007669"/>
    <property type="project" value="InterPro"/>
</dbReference>
<organism evidence="6 7">
    <name type="scientific">Taxus chinensis</name>
    <name type="common">Chinese yew</name>
    <name type="synonym">Taxus wallichiana var. chinensis</name>
    <dbReference type="NCBI Taxonomy" id="29808"/>
    <lineage>
        <taxon>Eukaryota</taxon>
        <taxon>Viridiplantae</taxon>
        <taxon>Streptophyta</taxon>
        <taxon>Embryophyta</taxon>
        <taxon>Tracheophyta</taxon>
        <taxon>Spermatophyta</taxon>
        <taxon>Pinopsida</taxon>
        <taxon>Pinidae</taxon>
        <taxon>Conifers II</taxon>
        <taxon>Cupressales</taxon>
        <taxon>Taxaceae</taxon>
        <taxon>Taxus</taxon>
    </lineage>
</organism>
<dbReference type="GO" id="GO:0005669">
    <property type="term" value="C:transcription factor TFIID complex"/>
    <property type="evidence" value="ECO:0007669"/>
    <property type="project" value="InterPro"/>
</dbReference>
<evidence type="ECO:0000256" key="2">
    <source>
        <dbReference type="ARBA" id="ARBA00007688"/>
    </source>
</evidence>
<sequence>PIYGFASEDPLKFKKAVGHADLFYVDDKDLEFKDVIEAPLPKTPLETAVVVHWLAIEGVQPAIPENPTVG</sequence>
<evidence type="ECO:0000256" key="4">
    <source>
        <dbReference type="ARBA" id="ARBA00023163"/>
    </source>
</evidence>
<protein>
    <submittedName>
        <fullName evidence="6">Uncharacterized protein</fullName>
    </submittedName>
</protein>
<keyword evidence="4" id="KW-0804">Transcription</keyword>
<dbReference type="GO" id="GO:0003713">
    <property type="term" value="F:transcription coactivator activity"/>
    <property type="evidence" value="ECO:0007669"/>
    <property type="project" value="TreeGrafter"/>
</dbReference>
<dbReference type="GO" id="GO:0051123">
    <property type="term" value="P:RNA polymerase II preinitiation complex assembly"/>
    <property type="evidence" value="ECO:0007669"/>
    <property type="project" value="TreeGrafter"/>
</dbReference>
<keyword evidence="5" id="KW-0539">Nucleus</keyword>
<keyword evidence="3" id="KW-0805">Transcription regulation</keyword>
<comment type="caution">
    <text evidence="6">The sequence shown here is derived from an EMBL/GenBank/DDBJ whole genome shotgun (WGS) entry which is preliminary data.</text>
</comment>
<dbReference type="OMA" id="SMASAPI"/>
<dbReference type="Proteomes" id="UP000824469">
    <property type="component" value="Unassembled WGS sequence"/>
</dbReference>
<gene>
    <name evidence="6" type="ORF">KI387_040438</name>
</gene>
<accession>A0AA38FA89</accession>
<evidence type="ECO:0000256" key="3">
    <source>
        <dbReference type="ARBA" id="ARBA00023015"/>
    </source>
</evidence>
<comment type="subcellular location">
    <subcellularLocation>
        <location evidence="1">Nucleus</location>
    </subcellularLocation>
</comment>
<dbReference type="PANTHER" id="PTHR10221">
    <property type="entry name" value="TRANSCRIPTION INITIATION FACTOR TFIID SUBUNIT 6"/>
    <property type="match status" value="1"/>
</dbReference>
<dbReference type="InterPro" id="IPR037796">
    <property type="entry name" value="TAF6"/>
</dbReference>
<reference evidence="6 7" key="1">
    <citation type="journal article" date="2021" name="Nat. Plants">
        <title>The Taxus genome provides insights into paclitaxel biosynthesis.</title>
        <authorList>
            <person name="Xiong X."/>
            <person name="Gou J."/>
            <person name="Liao Q."/>
            <person name="Li Y."/>
            <person name="Zhou Q."/>
            <person name="Bi G."/>
            <person name="Li C."/>
            <person name="Du R."/>
            <person name="Wang X."/>
            <person name="Sun T."/>
            <person name="Guo L."/>
            <person name="Liang H."/>
            <person name="Lu P."/>
            <person name="Wu Y."/>
            <person name="Zhang Z."/>
            <person name="Ro D.K."/>
            <person name="Shang Y."/>
            <person name="Huang S."/>
            <person name="Yan J."/>
        </authorList>
    </citation>
    <scope>NUCLEOTIDE SEQUENCE [LARGE SCALE GENOMIC DNA]</scope>
    <source>
        <strain evidence="6">Ta-2019</strain>
    </source>
</reference>
<evidence type="ECO:0000256" key="5">
    <source>
        <dbReference type="ARBA" id="ARBA00023242"/>
    </source>
</evidence>
<evidence type="ECO:0000313" key="6">
    <source>
        <dbReference type="EMBL" id="KAH9294356.1"/>
    </source>
</evidence>
<keyword evidence="7" id="KW-1185">Reference proteome</keyword>
<feature type="non-terminal residue" evidence="6">
    <location>
        <position position="70"/>
    </location>
</feature>
<feature type="non-terminal residue" evidence="6">
    <location>
        <position position="1"/>
    </location>
</feature>
<dbReference type="PANTHER" id="PTHR10221:SF9">
    <property type="entry name" value="TRANSCRIPTION INITIATION FACTOR TFIID SUBUNIT 6"/>
    <property type="match status" value="1"/>
</dbReference>
<evidence type="ECO:0000256" key="1">
    <source>
        <dbReference type="ARBA" id="ARBA00004123"/>
    </source>
</evidence>
<comment type="similarity">
    <text evidence="2">Belongs to the TAF6 family.</text>
</comment>
<name>A0AA38FA89_TAXCH</name>
<dbReference type="AlphaFoldDB" id="A0AA38FA89"/>
<dbReference type="GO" id="GO:0016251">
    <property type="term" value="F:RNA polymerase II general transcription initiation factor activity"/>
    <property type="evidence" value="ECO:0007669"/>
    <property type="project" value="InterPro"/>
</dbReference>
<evidence type="ECO:0000313" key="7">
    <source>
        <dbReference type="Proteomes" id="UP000824469"/>
    </source>
</evidence>
<proteinExistence type="inferred from homology"/>